<reference evidence="2 3" key="1">
    <citation type="submission" date="2018-06" db="EMBL/GenBank/DDBJ databases">
        <title>Chryseolinea flavus sp. nov., a member of the phylum Bacteroidetes isolated from soil.</title>
        <authorList>
            <person name="Li Y."/>
            <person name="Wang J."/>
        </authorList>
    </citation>
    <scope>NUCLEOTIDE SEQUENCE [LARGE SCALE GENOMIC DNA]</scope>
    <source>
        <strain evidence="2 3">SDU1-6</strain>
    </source>
</reference>
<dbReference type="AlphaFoldDB" id="A0A364Y7Y6"/>
<protein>
    <recommendedName>
        <fullName evidence="4">ATP-grasp domain-containing protein</fullName>
    </recommendedName>
</protein>
<dbReference type="RefSeq" id="WP_112745275.1">
    <property type="nucleotide sequence ID" value="NZ_QMFY01000001.1"/>
</dbReference>
<comment type="caution">
    <text evidence="2">The sequence shown here is derived from an EMBL/GenBank/DDBJ whole genome shotgun (WGS) entry which is preliminary data.</text>
</comment>
<dbReference type="OrthoDB" id="9775266at2"/>
<gene>
    <name evidence="2" type="ORF">DQQ10_02885</name>
</gene>
<dbReference type="SUPFAM" id="SSF56059">
    <property type="entry name" value="Glutathione synthetase ATP-binding domain-like"/>
    <property type="match status" value="1"/>
</dbReference>
<dbReference type="Proteomes" id="UP000251889">
    <property type="component" value="Unassembled WGS sequence"/>
</dbReference>
<keyword evidence="3" id="KW-1185">Reference proteome</keyword>
<feature type="transmembrane region" description="Helical" evidence="1">
    <location>
        <begin position="21"/>
        <end position="40"/>
    </location>
</feature>
<dbReference type="EMBL" id="QMFY01000001">
    <property type="protein sequence ID" value="RAW03060.1"/>
    <property type="molecule type" value="Genomic_DNA"/>
</dbReference>
<evidence type="ECO:0000313" key="3">
    <source>
        <dbReference type="Proteomes" id="UP000251889"/>
    </source>
</evidence>
<name>A0A364Y7Y6_9BACT</name>
<proteinExistence type="predicted"/>
<sequence length="347" mass="40213">MTFWEKIYRSNFFIKLRHWEYWPFGIVQFPVILYYIWLSLRARSFIFFSGSNPGITMGGMFGESKFDVIKKIPKQYIPQTFLIVGPTNAEEVAQQIKNNGLSLPLIFKPELGERGFMVKRITSHQDIENYIQKMKFNFLIQDLVSYPLEFGVFYTRFPDQEKGRVTSVTMKEMLSVTGDGKTTLQDLILNLDRAKLQWDKLKLTFADRLKEVLHEGEKLELVSIGNHCLGTKFLDGSHLINDELSDAFDVISKQIEGFYFGRFDLRVASLEDLYKGNVKILELNGCGAEPAHIYQPGFPLLKGMKVLMSHWKNIFLIAQKNAQRGFRFTTVGEARQHYKKFKQRTAA</sequence>
<evidence type="ECO:0008006" key="4">
    <source>
        <dbReference type="Google" id="ProtNLM"/>
    </source>
</evidence>
<evidence type="ECO:0000313" key="2">
    <source>
        <dbReference type="EMBL" id="RAW03060.1"/>
    </source>
</evidence>
<keyword evidence="1" id="KW-0812">Transmembrane</keyword>
<organism evidence="2 3">
    <name type="scientific">Pseudochryseolinea flava</name>
    <dbReference type="NCBI Taxonomy" id="2059302"/>
    <lineage>
        <taxon>Bacteria</taxon>
        <taxon>Pseudomonadati</taxon>
        <taxon>Bacteroidota</taxon>
        <taxon>Cytophagia</taxon>
        <taxon>Cytophagales</taxon>
        <taxon>Fulvivirgaceae</taxon>
        <taxon>Pseudochryseolinea</taxon>
    </lineage>
</organism>
<keyword evidence="1" id="KW-0472">Membrane</keyword>
<evidence type="ECO:0000256" key="1">
    <source>
        <dbReference type="SAM" id="Phobius"/>
    </source>
</evidence>
<accession>A0A364Y7Y6</accession>
<keyword evidence="1" id="KW-1133">Transmembrane helix</keyword>